<dbReference type="PROSITE" id="PS50162">
    <property type="entry name" value="RECA_2"/>
    <property type="match status" value="1"/>
</dbReference>
<evidence type="ECO:0000256" key="3">
    <source>
        <dbReference type="ARBA" id="ARBA00023125"/>
    </source>
</evidence>
<comment type="similarity">
    <text evidence="4">Belongs to the eukaryotic RecA-like protein family.</text>
</comment>
<dbReference type="PIRSF" id="PIRSF005856">
    <property type="entry name" value="Rad51"/>
    <property type="match status" value="1"/>
</dbReference>
<evidence type="ECO:0000313" key="7">
    <source>
        <dbReference type="Proteomes" id="UP000067434"/>
    </source>
</evidence>
<dbReference type="InterPro" id="IPR016467">
    <property type="entry name" value="DNA_recomb/repair_RecA-like"/>
</dbReference>
<name>A0A0F7FI94_9CREN</name>
<dbReference type="PANTHER" id="PTHR22942">
    <property type="entry name" value="RECA/RAD51/RADA DNA STRAND-PAIRING FAMILY MEMBER"/>
    <property type="match status" value="1"/>
</dbReference>
<dbReference type="GO" id="GO:0005524">
    <property type="term" value="F:ATP binding"/>
    <property type="evidence" value="ECO:0007669"/>
    <property type="project" value="UniProtKB-KW"/>
</dbReference>
<dbReference type="EMBL" id="CP009961">
    <property type="protein sequence ID" value="AKG39062.1"/>
    <property type="molecule type" value="Genomic_DNA"/>
</dbReference>
<dbReference type="Pfam" id="PF08423">
    <property type="entry name" value="Rad51"/>
    <property type="match status" value="1"/>
</dbReference>
<feature type="domain" description="RecA family profile 1" evidence="5">
    <location>
        <begin position="85"/>
        <end position="256"/>
    </location>
</feature>
<organism evidence="6 7">
    <name type="scientific">Infirmifilum uzonense</name>
    <dbReference type="NCBI Taxonomy" id="1550241"/>
    <lineage>
        <taxon>Archaea</taxon>
        <taxon>Thermoproteota</taxon>
        <taxon>Thermoprotei</taxon>
        <taxon>Thermofilales</taxon>
        <taxon>Thermofilaceae</taxon>
        <taxon>Infirmifilum</taxon>
    </lineage>
</organism>
<accession>A0A0F7FI94</accession>
<reference evidence="6 7" key="1">
    <citation type="journal article" date="2015" name="Stand. Genomic Sci.">
        <title>Complete genome sequence of and proposal of Thermofilum uzonense sp. nov. a novel hyperthermophilic crenarchaeon and emended description of the genus Thermofilum.</title>
        <authorList>
            <person name="Toshchakov S.V."/>
            <person name="Korzhenkov A.A."/>
            <person name="Samarov N.I."/>
            <person name="Mazunin I.O."/>
            <person name="Mozhey O.I."/>
            <person name="Shmyr I.S."/>
            <person name="Derbikova K.S."/>
            <person name="Taranov E.A."/>
            <person name="Dominova I.N."/>
            <person name="Bonch-Osmolovskaya E.A."/>
            <person name="Patrushev M.V."/>
            <person name="Podosokorskaya O.A."/>
            <person name="Kublanov I.V."/>
        </authorList>
    </citation>
    <scope>NUCLEOTIDE SEQUENCE [LARGE SCALE GENOMIC DNA]</scope>
    <source>
        <strain evidence="6 7">1807-2</strain>
    </source>
</reference>
<dbReference type="InterPro" id="IPR020588">
    <property type="entry name" value="RecA_ATP-bd"/>
</dbReference>
<evidence type="ECO:0000256" key="1">
    <source>
        <dbReference type="ARBA" id="ARBA00022741"/>
    </source>
</evidence>
<keyword evidence="3 4" id="KW-0238">DNA-binding</keyword>
<dbReference type="GO" id="GO:0006310">
    <property type="term" value="P:DNA recombination"/>
    <property type="evidence" value="ECO:0007669"/>
    <property type="project" value="UniProtKB-KW"/>
</dbReference>
<keyword evidence="7" id="KW-1185">Reference proteome</keyword>
<keyword evidence="2" id="KW-0067">ATP-binding</keyword>
<evidence type="ECO:0000256" key="4">
    <source>
        <dbReference type="PIRNR" id="PIRNR005856"/>
    </source>
</evidence>
<evidence type="ECO:0000259" key="5">
    <source>
        <dbReference type="PROSITE" id="PS50162"/>
    </source>
</evidence>
<keyword evidence="1" id="KW-0547">Nucleotide-binding</keyword>
<gene>
    <name evidence="6" type="ORF">MA03_07180</name>
</gene>
<dbReference type="GO" id="GO:0140664">
    <property type="term" value="F:ATP-dependent DNA damage sensor activity"/>
    <property type="evidence" value="ECO:0007669"/>
    <property type="project" value="InterPro"/>
</dbReference>
<dbReference type="GO" id="GO:0003677">
    <property type="term" value="F:DNA binding"/>
    <property type="evidence" value="ECO:0007669"/>
    <property type="project" value="UniProtKB-KW"/>
</dbReference>
<dbReference type="PATRIC" id="fig|1550241.5.peg.1486"/>
<dbReference type="STRING" id="1550241.MA03_07180"/>
<dbReference type="InterPro" id="IPR003593">
    <property type="entry name" value="AAA+_ATPase"/>
</dbReference>
<dbReference type="InterPro" id="IPR013632">
    <property type="entry name" value="Rad51_C"/>
</dbReference>
<evidence type="ECO:0000313" key="6">
    <source>
        <dbReference type="EMBL" id="AKG39062.1"/>
    </source>
</evidence>
<dbReference type="Gene3D" id="3.40.50.300">
    <property type="entry name" value="P-loop containing nucleotide triphosphate hydrolases"/>
    <property type="match status" value="1"/>
</dbReference>
<comment type="function">
    <text evidence="4">Involved in DNA repair and in homologous recombination. Binds and assemble on single-stranded DNA to form a nucleoprotein filament. Hydrolyzes ATP in a ssDNA-dependent manner and promotes DNA strand exchange between homologous DNA molecules.</text>
</comment>
<keyword evidence="4" id="KW-0227">DNA damage</keyword>
<dbReference type="Proteomes" id="UP000067434">
    <property type="component" value="Chromosome"/>
</dbReference>
<evidence type="ECO:0000256" key="2">
    <source>
        <dbReference type="ARBA" id="ARBA00022840"/>
    </source>
</evidence>
<dbReference type="SMART" id="SM00382">
    <property type="entry name" value="AAA"/>
    <property type="match status" value="1"/>
</dbReference>
<dbReference type="InterPro" id="IPR027417">
    <property type="entry name" value="P-loop_NTPase"/>
</dbReference>
<dbReference type="AlphaFoldDB" id="A0A0F7FI94"/>
<dbReference type="KEGG" id="thf:MA03_07180"/>
<dbReference type="SUPFAM" id="SSF52540">
    <property type="entry name" value="P-loop containing nucleoside triphosphate hydrolases"/>
    <property type="match status" value="1"/>
</dbReference>
<protein>
    <recommendedName>
        <fullName evidence="4">DNA repair and recombination protein RadA</fullName>
    </recommendedName>
</protein>
<dbReference type="GO" id="GO:0006281">
    <property type="term" value="P:DNA repair"/>
    <property type="evidence" value="ECO:0007669"/>
    <property type="project" value="InterPro"/>
</dbReference>
<sequence length="322" mass="35030">MVEDILEKLKGLGLGPTLIGKLKAQGLLSESGMRFIIASTPDELIELLGLSGYDVAQRLRQAAKSVVGFDNRAVTAAELLELEEAGPRLTTGVKALDELLGGGLRPGDLYEFAGEFGTGKTQLCHQLSVMVQLPAEKGGLQGKAVYIDTEGTFSPPRVQKIAERFNIDGTEALKSITVYRPLNTGELESFVKGQLNSYLEAGARLVIVDSVIALYRAQYRGIEWLARRQQAINYLLDWVKRWARVYGAVAVITNQVLTHPLPSGIALKIPAGGNIIAHASTHRFLLKKTGDAFLLEVLDSPRVARGASVEFRIEEDGLHDAR</sequence>
<proteinExistence type="inferred from homology"/>
<dbReference type="HOGENOM" id="CLU_041732_0_0_2"/>
<keyword evidence="4" id="KW-0233">DNA recombination</keyword>
<dbReference type="PANTHER" id="PTHR22942:SF30">
    <property type="entry name" value="MEIOTIC RECOMBINATION PROTEIN DMC1_LIM15 HOMOLOG"/>
    <property type="match status" value="1"/>
</dbReference>